<dbReference type="OrthoDB" id="5298576at2"/>
<proteinExistence type="predicted"/>
<organism evidence="3 4">
    <name type="scientific">Malikia spinosa</name>
    <dbReference type="NCBI Taxonomy" id="86180"/>
    <lineage>
        <taxon>Bacteria</taxon>
        <taxon>Pseudomonadati</taxon>
        <taxon>Pseudomonadota</taxon>
        <taxon>Betaproteobacteria</taxon>
        <taxon>Burkholderiales</taxon>
        <taxon>Comamonadaceae</taxon>
        <taxon>Malikia</taxon>
    </lineage>
</organism>
<dbReference type="RefSeq" id="WP_105729372.1">
    <property type="nucleotide sequence ID" value="NZ_DAIPCI010000015.1"/>
</dbReference>
<evidence type="ECO:0000313" key="4">
    <source>
        <dbReference type="Proteomes" id="UP000238326"/>
    </source>
</evidence>
<dbReference type="NCBIfam" id="TIGR01841">
    <property type="entry name" value="phasin"/>
    <property type="match status" value="1"/>
</dbReference>
<evidence type="ECO:0000259" key="1">
    <source>
        <dbReference type="Pfam" id="PF09361"/>
    </source>
</evidence>
<keyword evidence="4" id="KW-1185">Reference proteome</keyword>
<dbReference type="InterPro" id="IPR010127">
    <property type="entry name" value="Phasin_subfam-1"/>
</dbReference>
<feature type="domain" description="Phasin" evidence="1">
    <location>
        <begin position="5"/>
        <end position="103"/>
    </location>
</feature>
<comment type="caution">
    <text evidence="3">The sequence shown here is derived from an EMBL/GenBank/DDBJ whole genome shotgun (WGS) entry which is preliminary data.</text>
</comment>
<name>A0A2S9KF64_9BURK</name>
<protein>
    <submittedName>
        <fullName evidence="3">Phasin (PHA-granule associated protein)</fullName>
    </submittedName>
    <submittedName>
        <fullName evidence="2">Phasin family protein</fullName>
    </submittedName>
</protein>
<dbReference type="InterPro" id="IPR018968">
    <property type="entry name" value="Phasin"/>
</dbReference>
<dbReference type="Proteomes" id="UP000481947">
    <property type="component" value="Unassembled WGS sequence"/>
</dbReference>
<gene>
    <name evidence="3" type="ORF">C6P61_07835</name>
    <name evidence="2" type="ORF">F5985_00445</name>
</gene>
<evidence type="ECO:0000313" key="5">
    <source>
        <dbReference type="Proteomes" id="UP000481947"/>
    </source>
</evidence>
<sequence length="178" mass="19109">MLTAEQILAAQKAHIETLFGLTQKAFEGVERMVDLNLQATRATVNEAASQTQALLSVKDAQELLELQATLMQPLAEKVSAYSRQLFEIASDTGAEFTKAGEDQSADAQHKFMALFDNVARNAPAGSEPLVTAMRSAMNAASGAMDQVQKAVKQATEMTQSNIHTLAQNASAKPASKKR</sequence>
<reference evidence="3 4" key="1">
    <citation type="submission" date="2018-03" db="EMBL/GenBank/DDBJ databases">
        <title>Comparative genomics illustrates the genes involved in a hyperalkaliphilic mechanisms of Serpentinomonas isolated from highly-alkaline calcium-rich serpentinized springs.</title>
        <authorList>
            <person name="Suzuki S."/>
            <person name="Ishii S."/>
            <person name="Walworth N."/>
            <person name="Bird L."/>
            <person name="Kuenen J.G."/>
            <person name="Nealson K.H."/>
        </authorList>
    </citation>
    <scope>NUCLEOTIDE SEQUENCE [LARGE SCALE GENOMIC DNA]</scope>
    <source>
        <strain evidence="3 4">83</strain>
    </source>
</reference>
<dbReference type="Pfam" id="PF09361">
    <property type="entry name" value="Phasin_2"/>
    <property type="match status" value="1"/>
</dbReference>
<dbReference type="Proteomes" id="UP000238326">
    <property type="component" value="Unassembled WGS sequence"/>
</dbReference>
<dbReference type="EMBL" id="VYSB01000001">
    <property type="protein sequence ID" value="MYZ50647.1"/>
    <property type="molecule type" value="Genomic_DNA"/>
</dbReference>
<evidence type="ECO:0000313" key="2">
    <source>
        <dbReference type="EMBL" id="MYZ50647.1"/>
    </source>
</evidence>
<reference evidence="2 5" key="2">
    <citation type="submission" date="2019-09" db="EMBL/GenBank/DDBJ databases">
        <title>Identification of Malikia spinosa a prominent benzene-, toluene-, and ethylbenzene-degrading bacterium: enrichment, isolation and whole genome sequencing.</title>
        <authorList>
            <person name="Tancsics A."/>
            <person name="Revesz F."/>
            <person name="Kriszt B."/>
        </authorList>
    </citation>
    <scope>NUCLEOTIDE SEQUENCE [LARGE SCALE GENOMIC DNA]</scope>
    <source>
        <strain evidence="2 5">AB6</strain>
    </source>
</reference>
<dbReference type="AlphaFoldDB" id="A0A2S9KF64"/>
<accession>A0A2S9KF64</accession>
<dbReference type="EMBL" id="PVLR01000019">
    <property type="protein sequence ID" value="PRD69084.1"/>
    <property type="molecule type" value="Genomic_DNA"/>
</dbReference>
<evidence type="ECO:0000313" key="3">
    <source>
        <dbReference type="EMBL" id="PRD69084.1"/>
    </source>
</evidence>